<dbReference type="Proteomes" id="UP000809290">
    <property type="component" value="Unassembled WGS sequence"/>
</dbReference>
<dbReference type="Gene3D" id="1.10.600.10">
    <property type="entry name" value="Farnesyl Diphosphate Synthase"/>
    <property type="match status" value="1"/>
</dbReference>
<dbReference type="CDD" id="cd00683">
    <property type="entry name" value="Trans_IPPS_HH"/>
    <property type="match status" value="1"/>
</dbReference>
<evidence type="ECO:0000313" key="1">
    <source>
        <dbReference type="EMBL" id="MBM7816593.1"/>
    </source>
</evidence>
<protein>
    <submittedName>
        <fullName evidence="1">Phytoene/squalene synthetase</fullName>
    </submittedName>
</protein>
<dbReference type="SFLD" id="SFLDG01018">
    <property type="entry name" value="Squalene/Phytoene_Synthase_Lik"/>
    <property type="match status" value="1"/>
</dbReference>
<dbReference type="InterPro" id="IPR033904">
    <property type="entry name" value="Trans_IPPS_HH"/>
</dbReference>
<dbReference type="SFLD" id="SFLDS00005">
    <property type="entry name" value="Isoprenoid_Synthase_Type_I"/>
    <property type="match status" value="1"/>
</dbReference>
<dbReference type="EMBL" id="JAFBCP010000001">
    <property type="protein sequence ID" value="MBM7816593.1"/>
    <property type="molecule type" value="Genomic_DNA"/>
</dbReference>
<sequence length="284" mass="31567">MSFGSGFDTYTRVSYSVASRVIRGYSTSFSLATSALKNPDRDRIRALYAIVRITDEIVDGAAPASPHDQLTLVNDFQDRLESAARTGFSTDMPVHAFAHTARQCGITRELWAPFFDAMRSDIEGQPPLDLDRYIHGSAEVVGLMCVRIFFRGAPPESLQVEEGARALGNAFQRINFLRDYGHDARVLNRTYVAQELTDQVKREEIARIRQKLAVARPAIDLLPGRARLGVLIAHDLFAELTDRIEQVPASELMRTRISVPSAKKAALAAKAMSRATPRRGRAHE</sequence>
<dbReference type="InterPro" id="IPR008949">
    <property type="entry name" value="Isoprenoid_synthase_dom_sf"/>
</dbReference>
<dbReference type="PANTHER" id="PTHR31480">
    <property type="entry name" value="BIFUNCTIONAL LYCOPENE CYCLASE/PHYTOENE SYNTHASE"/>
    <property type="match status" value="1"/>
</dbReference>
<proteinExistence type="predicted"/>
<organism evidence="1 2">
    <name type="scientific">Brevibacterium paucivorans</name>
    <dbReference type="NCBI Taxonomy" id="170994"/>
    <lineage>
        <taxon>Bacteria</taxon>
        <taxon>Bacillati</taxon>
        <taxon>Actinomycetota</taxon>
        <taxon>Actinomycetes</taxon>
        <taxon>Micrococcales</taxon>
        <taxon>Brevibacteriaceae</taxon>
        <taxon>Brevibacterium</taxon>
    </lineage>
</organism>
<dbReference type="RefSeq" id="WP_204515339.1">
    <property type="nucleotide sequence ID" value="NZ_JAFBCP010000001.1"/>
</dbReference>
<dbReference type="Pfam" id="PF00494">
    <property type="entry name" value="SQS_PSY"/>
    <property type="match status" value="1"/>
</dbReference>
<keyword evidence="2" id="KW-1185">Reference proteome</keyword>
<dbReference type="InterPro" id="IPR044843">
    <property type="entry name" value="Trans_IPPS_bact-type"/>
</dbReference>
<evidence type="ECO:0000313" key="2">
    <source>
        <dbReference type="Proteomes" id="UP000809290"/>
    </source>
</evidence>
<reference evidence="1 2" key="1">
    <citation type="submission" date="2021-01" db="EMBL/GenBank/DDBJ databases">
        <title>Sequencing the genomes of 1000 actinobacteria strains.</title>
        <authorList>
            <person name="Klenk H.-P."/>
        </authorList>
    </citation>
    <scope>NUCLEOTIDE SEQUENCE [LARGE SCALE GENOMIC DNA]</scope>
    <source>
        <strain evidence="1 2">DSM 13657</strain>
    </source>
</reference>
<name>A0ABS2SMS7_9MICO</name>
<comment type="caution">
    <text evidence="1">The sequence shown here is derived from an EMBL/GenBank/DDBJ whole genome shotgun (WGS) entry which is preliminary data.</text>
</comment>
<dbReference type="SFLD" id="SFLDG01212">
    <property type="entry name" value="Phytoene_synthase_like"/>
    <property type="match status" value="1"/>
</dbReference>
<dbReference type="InterPro" id="IPR002060">
    <property type="entry name" value="Squ/phyt_synthse"/>
</dbReference>
<gene>
    <name evidence="1" type="ORF">JOE56_001287</name>
</gene>
<dbReference type="SUPFAM" id="SSF48576">
    <property type="entry name" value="Terpenoid synthases"/>
    <property type="match status" value="1"/>
</dbReference>
<accession>A0ABS2SMS7</accession>